<dbReference type="SUPFAM" id="SSF89796">
    <property type="entry name" value="CoA-transferase family III (CaiB/BaiF)"/>
    <property type="match status" value="1"/>
</dbReference>
<keyword evidence="2" id="KW-0808">Transferase</keyword>
<protein>
    <submittedName>
        <fullName evidence="2">CaiB/BaiF CoA transferase family protein</fullName>
    </submittedName>
</protein>
<dbReference type="Gene3D" id="3.40.50.10540">
    <property type="entry name" value="Crotonobetainyl-coa:carnitine coa-transferase, domain 1"/>
    <property type="match status" value="1"/>
</dbReference>
<dbReference type="Proteomes" id="UP001589894">
    <property type="component" value="Unassembled WGS sequence"/>
</dbReference>
<dbReference type="Gene3D" id="3.30.1540.10">
    <property type="entry name" value="formyl-coa transferase, domain 3"/>
    <property type="match status" value="1"/>
</dbReference>
<comment type="caution">
    <text evidence="2">The sequence shown here is derived from an EMBL/GenBank/DDBJ whole genome shotgun (WGS) entry which is preliminary data.</text>
</comment>
<dbReference type="InterPro" id="IPR050509">
    <property type="entry name" value="CoA-transferase_III"/>
</dbReference>
<dbReference type="InterPro" id="IPR003673">
    <property type="entry name" value="CoA-Trfase_fam_III"/>
</dbReference>
<evidence type="ECO:0000313" key="2">
    <source>
        <dbReference type="EMBL" id="MFC0567127.1"/>
    </source>
</evidence>
<sequence length="386" mass="40926">MTEDTAPAGPLSGVRVVELAGIGPGPFTAMLLADMGADVVRVDRTAEVRPELFGTPHPDLLGRGRRSIGVDLKRPAGRDVVLDLVGWADVLLEGFRPGVTERLGLGPVDCHAVNPRLVYGRMTGWGQDGPYAPNAGHDIDYLALTGALHGIGRAGEPPVPPMNLLGDFGGGAMMLAFGVVCALYAGGEGQVIDAAIVDGVSLLTTQIHALRRMGMWQDPRGVNLLDGGAPFYATYECADGRYLAVGALEDRFYAELVRRTGFEPPAGAGRDRADPAQWPAARERWAALFRGRGRDEWVELLAGTDACVAPVLDWDEAPRHPHLAARGTFVTPGGVTQPAPAPRFSRTPGAVRRPPPQPGEHTDEVLTELGLATERIAELRATGVVA</sequence>
<gene>
    <name evidence="2" type="ORF">ACFFHU_23680</name>
</gene>
<dbReference type="EMBL" id="JBHLUE010000019">
    <property type="protein sequence ID" value="MFC0567127.1"/>
    <property type="molecule type" value="Genomic_DNA"/>
</dbReference>
<organism evidence="2 3">
    <name type="scientific">Plantactinospora siamensis</name>
    <dbReference type="NCBI Taxonomy" id="555372"/>
    <lineage>
        <taxon>Bacteria</taxon>
        <taxon>Bacillati</taxon>
        <taxon>Actinomycetota</taxon>
        <taxon>Actinomycetes</taxon>
        <taxon>Micromonosporales</taxon>
        <taxon>Micromonosporaceae</taxon>
        <taxon>Plantactinospora</taxon>
    </lineage>
</organism>
<dbReference type="PANTHER" id="PTHR48228">
    <property type="entry name" value="SUCCINYL-COA--D-CITRAMALATE COA-TRANSFERASE"/>
    <property type="match status" value="1"/>
</dbReference>
<dbReference type="GO" id="GO:0016740">
    <property type="term" value="F:transferase activity"/>
    <property type="evidence" value="ECO:0007669"/>
    <property type="project" value="UniProtKB-KW"/>
</dbReference>
<dbReference type="InterPro" id="IPR023606">
    <property type="entry name" value="CoA-Trfase_III_dom_1_sf"/>
</dbReference>
<dbReference type="Pfam" id="PF02515">
    <property type="entry name" value="CoA_transf_3"/>
    <property type="match status" value="1"/>
</dbReference>
<accession>A0ABV6P3T7</accession>
<name>A0ABV6P3T7_9ACTN</name>
<keyword evidence="3" id="KW-1185">Reference proteome</keyword>
<evidence type="ECO:0000313" key="3">
    <source>
        <dbReference type="Proteomes" id="UP001589894"/>
    </source>
</evidence>
<feature type="region of interest" description="Disordered" evidence="1">
    <location>
        <begin position="325"/>
        <end position="362"/>
    </location>
</feature>
<proteinExistence type="predicted"/>
<dbReference type="InterPro" id="IPR044855">
    <property type="entry name" value="CoA-Trfase_III_dom3_sf"/>
</dbReference>
<dbReference type="Gene3D" id="3.30.60.110">
    <property type="match status" value="1"/>
</dbReference>
<dbReference type="PANTHER" id="PTHR48228:SF5">
    <property type="entry name" value="ALPHA-METHYLACYL-COA RACEMASE"/>
    <property type="match status" value="1"/>
</dbReference>
<reference evidence="2 3" key="1">
    <citation type="submission" date="2024-09" db="EMBL/GenBank/DDBJ databases">
        <authorList>
            <person name="Sun Q."/>
            <person name="Mori K."/>
        </authorList>
    </citation>
    <scope>NUCLEOTIDE SEQUENCE [LARGE SCALE GENOMIC DNA]</scope>
    <source>
        <strain evidence="2 3">TBRC 2205</strain>
    </source>
</reference>
<evidence type="ECO:0000256" key="1">
    <source>
        <dbReference type="SAM" id="MobiDB-lite"/>
    </source>
</evidence>
<dbReference type="RefSeq" id="WP_377342365.1">
    <property type="nucleotide sequence ID" value="NZ_JBHLUE010000019.1"/>
</dbReference>